<feature type="transmembrane region" description="Helical" evidence="2">
    <location>
        <begin position="51"/>
        <end position="74"/>
    </location>
</feature>
<evidence type="ECO:0000256" key="2">
    <source>
        <dbReference type="SAM" id="Phobius"/>
    </source>
</evidence>
<protein>
    <submittedName>
        <fullName evidence="3">Uncharacterized protein</fullName>
    </submittedName>
</protein>
<feature type="compositionally biased region" description="Basic and acidic residues" evidence="1">
    <location>
        <begin position="140"/>
        <end position="153"/>
    </location>
</feature>
<feature type="region of interest" description="Disordered" evidence="1">
    <location>
        <begin position="1"/>
        <end position="44"/>
    </location>
</feature>
<dbReference type="Proteomes" id="UP000662200">
    <property type="component" value="Unassembled WGS sequence"/>
</dbReference>
<feature type="compositionally biased region" description="Low complexity" evidence="1">
    <location>
        <begin position="115"/>
        <end position="139"/>
    </location>
</feature>
<evidence type="ECO:0000256" key="1">
    <source>
        <dbReference type="SAM" id="MobiDB-lite"/>
    </source>
</evidence>
<reference evidence="3" key="1">
    <citation type="journal article" date="2014" name="Int. J. Syst. Evol. Microbiol.">
        <title>Complete genome sequence of Corynebacterium casei LMG S-19264T (=DSM 44701T), isolated from a smear-ripened cheese.</title>
        <authorList>
            <consortium name="US DOE Joint Genome Institute (JGI-PGF)"/>
            <person name="Walter F."/>
            <person name="Albersmeier A."/>
            <person name="Kalinowski J."/>
            <person name="Ruckert C."/>
        </authorList>
    </citation>
    <scope>NUCLEOTIDE SEQUENCE</scope>
    <source>
        <strain evidence="3">JCM 3091</strain>
    </source>
</reference>
<reference evidence="3" key="2">
    <citation type="submission" date="2020-09" db="EMBL/GenBank/DDBJ databases">
        <authorList>
            <person name="Sun Q."/>
            <person name="Ohkuma M."/>
        </authorList>
    </citation>
    <scope>NUCLEOTIDE SEQUENCE</scope>
    <source>
        <strain evidence="3">JCM 3091</strain>
    </source>
</reference>
<keyword evidence="4" id="KW-1185">Reference proteome</keyword>
<evidence type="ECO:0000313" key="4">
    <source>
        <dbReference type="Proteomes" id="UP000662200"/>
    </source>
</evidence>
<proteinExistence type="predicted"/>
<name>A0A8J3FEJ3_9ACTN</name>
<accession>A0A8J3FEJ3</accession>
<sequence length="153" mass="15784">MPRVGARPYRRPGRGAGSRGRDADRPAPPPGAGTEGSGDPLSGTRTSIARLALAAAGLLGFAVLFPAPAVAAAGRTCRSEGSAPADDRETRFAAGWNRSRGHWSSLRQVDVKPGGHAHAALHNPGAAARHGDGRTATTWRRADRDSGPGRRGN</sequence>
<keyword evidence="2" id="KW-0472">Membrane</keyword>
<keyword evidence="2" id="KW-1133">Transmembrane helix</keyword>
<gene>
    <name evidence="3" type="ORF">GCM10010124_03640</name>
</gene>
<evidence type="ECO:0000313" key="3">
    <source>
        <dbReference type="EMBL" id="GGK14369.1"/>
    </source>
</evidence>
<comment type="caution">
    <text evidence="3">The sequence shown here is derived from an EMBL/GenBank/DDBJ whole genome shotgun (WGS) entry which is preliminary data.</text>
</comment>
<dbReference type="EMBL" id="BMQC01000001">
    <property type="protein sequence ID" value="GGK14369.1"/>
    <property type="molecule type" value="Genomic_DNA"/>
</dbReference>
<organism evidence="3 4">
    <name type="scientific">Pilimelia terevasa</name>
    <dbReference type="NCBI Taxonomy" id="53372"/>
    <lineage>
        <taxon>Bacteria</taxon>
        <taxon>Bacillati</taxon>
        <taxon>Actinomycetota</taxon>
        <taxon>Actinomycetes</taxon>
        <taxon>Micromonosporales</taxon>
        <taxon>Micromonosporaceae</taxon>
        <taxon>Pilimelia</taxon>
    </lineage>
</organism>
<keyword evidence="2" id="KW-0812">Transmembrane</keyword>
<feature type="region of interest" description="Disordered" evidence="1">
    <location>
        <begin position="115"/>
        <end position="153"/>
    </location>
</feature>
<dbReference type="AlphaFoldDB" id="A0A8J3FEJ3"/>